<evidence type="ECO:0000313" key="10">
    <source>
        <dbReference type="EMBL" id="KAJ8097970.1"/>
    </source>
</evidence>
<dbReference type="GO" id="GO:0006303">
    <property type="term" value="P:double-strand break repair via nonhomologous end joining"/>
    <property type="evidence" value="ECO:0007669"/>
    <property type="project" value="TreeGrafter"/>
</dbReference>
<keyword evidence="4" id="KW-0234">DNA repair</keyword>
<evidence type="ECO:0000259" key="9">
    <source>
        <dbReference type="Pfam" id="PF09302"/>
    </source>
</evidence>
<accession>A0AAD7QMB4</accession>
<feature type="domain" description="XLF-like N-terminal" evidence="9">
    <location>
        <begin position="8"/>
        <end position="127"/>
    </location>
</feature>
<keyword evidence="11" id="KW-1185">Reference proteome</keyword>
<evidence type="ECO:0000256" key="6">
    <source>
        <dbReference type="ARBA" id="ARBA00025747"/>
    </source>
</evidence>
<feature type="compositionally biased region" description="Basic and acidic residues" evidence="8">
    <location>
        <begin position="277"/>
        <end position="296"/>
    </location>
</feature>
<keyword evidence="5" id="KW-0539">Nucleus</keyword>
<dbReference type="Gene3D" id="2.170.210.10">
    <property type="entry name" value="DNA double-strand break repair and VJ recombination XRCC4, N-terminal"/>
    <property type="match status" value="1"/>
</dbReference>
<comment type="subcellular location">
    <subcellularLocation>
        <location evidence="1">Nucleus</location>
    </subcellularLocation>
</comment>
<evidence type="ECO:0000256" key="1">
    <source>
        <dbReference type="ARBA" id="ARBA00004123"/>
    </source>
</evidence>
<dbReference type="CDD" id="cd22285">
    <property type="entry name" value="HD_XLF_N"/>
    <property type="match status" value="1"/>
</dbReference>
<evidence type="ECO:0000256" key="3">
    <source>
        <dbReference type="ARBA" id="ARBA00023125"/>
    </source>
</evidence>
<feature type="compositionally biased region" description="Low complexity" evidence="8">
    <location>
        <begin position="416"/>
        <end position="428"/>
    </location>
</feature>
<evidence type="ECO:0000256" key="5">
    <source>
        <dbReference type="ARBA" id="ARBA00023242"/>
    </source>
</evidence>
<gene>
    <name evidence="10" type="ORF">POJ06DRAFT_26199</name>
</gene>
<evidence type="ECO:0000256" key="4">
    <source>
        <dbReference type="ARBA" id="ARBA00023204"/>
    </source>
</evidence>
<comment type="similarity">
    <text evidence="6">Belongs to the XRCC4-XLF family. XLF subfamily.</text>
</comment>
<dbReference type="Pfam" id="PF09302">
    <property type="entry name" value="XLF"/>
    <property type="match status" value="1"/>
</dbReference>
<name>A0AAD7QMB4_9ASCO</name>
<dbReference type="GO" id="GO:0032807">
    <property type="term" value="C:DNA ligase IV complex"/>
    <property type="evidence" value="ECO:0007669"/>
    <property type="project" value="TreeGrafter"/>
</dbReference>
<feature type="region of interest" description="Disordered" evidence="8">
    <location>
        <begin position="264"/>
        <end position="497"/>
    </location>
</feature>
<evidence type="ECO:0000256" key="7">
    <source>
        <dbReference type="ARBA" id="ARBA00044529"/>
    </source>
</evidence>
<dbReference type="GeneID" id="80883856"/>
<keyword evidence="2" id="KW-0227">DNA damage</keyword>
<dbReference type="InterPro" id="IPR052287">
    <property type="entry name" value="NHEJ_factor"/>
</dbReference>
<evidence type="ECO:0000256" key="2">
    <source>
        <dbReference type="ARBA" id="ARBA00022763"/>
    </source>
</evidence>
<reference evidence="10" key="1">
    <citation type="submission" date="2023-03" db="EMBL/GenBank/DDBJ databases">
        <title>Near-Complete genome sequence of Lipomyces tetrasporous NRRL Y-64009, an oleaginous yeast capable of growing on lignocellulosic hydrolysates.</title>
        <authorList>
            <consortium name="Lawrence Berkeley National Laboratory"/>
            <person name="Jagtap S.S."/>
            <person name="Liu J.-J."/>
            <person name="Walukiewicz H.E."/>
            <person name="Pangilinan J."/>
            <person name="Lipzen A."/>
            <person name="Ahrendt S."/>
            <person name="Koriabine M."/>
            <person name="Cobaugh K."/>
            <person name="Salamov A."/>
            <person name="Yoshinaga Y."/>
            <person name="Ng V."/>
            <person name="Daum C."/>
            <person name="Grigoriev I.V."/>
            <person name="Slininger P.J."/>
            <person name="Dien B.S."/>
            <person name="Jin Y.-S."/>
            <person name="Rao C.V."/>
        </authorList>
    </citation>
    <scope>NUCLEOTIDE SEQUENCE</scope>
    <source>
        <strain evidence="10">NRRL Y-64009</strain>
    </source>
</reference>
<feature type="compositionally biased region" description="Polar residues" evidence="8">
    <location>
        <begin position="397"/>
        <end position="406"/>
    </location>
</feature>
<dbReference type="InterPro" id="IPR015381">
    <property type="entry name" value="XLF-like_N"/>
</dbReference>
<dbReference type="AlphaFoldDB" id="A0AAD7QMB4"/>
<dbReference type="EMBL" id="JARPMG010000010">
    <property type="protein sequence ID" value="KAJ8097970.1"/>
    <property type="molecule type" value="Genomic_DNA"/>
</dbReference>
<dbReference type="GO" id="GO:0045027">
    <property type="term" value="F:DNA end binding"/>
    <property type="evidence" value="ECO:0007669"/>
    <property type="project" value="TreeGrafter"/>
</dbReference>
<comment type="caution">
    <text evidence="10">The sequence shown here is derived from an EMBL/GenBank/DDBJ whole genome shotgun (WGS) entry which is preliminary data.</text>
</comment>
<feature type="compositionally biased region" description="Basic and acidic residues" evidence="8">
    <location>
        <begin position="320"/>
        <end position="333"/>
    </location>
</feature>
<dbReference type="PANTHER" id="PTHR32235">
    <property type="entry name" value="NON-HOMOLOGOUS END-JOINING FACTOR 1"/>
    <property type="match status" value="1"/>
</dbReference>
<proteinExistence type="inferred from homology"/>
<dbReference type="Proteomes" id="UP001217417">
    <property type="component" value="Unassembled WGS sequence"/>
</dbReference>
<evidence type="ECO:0000256" key="8">
    <source>
        <dbReference type="SAM" id="MobiDB-lite"/>
    </source>
</evidence>
<organism evidence="10 11">
    <name type="scientific">Lipomyces tetrasporus</name>
    <dbReference type="NCBI Taxonomy" id="54092"/>
    <lineage>
        <taxon>Eukaryota</taxon>
        <taxon>Fungi</taxon>
        <taxon>Dikarya</taxon>
        <taxon>Ascomycota</taxon>
        <taxon>Saccharomycotina</taxon>
        <taxon>Lipomycetes</taxon>
        <taxon>Lipomycetales</taxon>
        <taxon>Lipomycetaceae</taxon>
        <taxon>Lipomyces</taxon>
    </lineage>
</organism>
<sequence>MENPGKIRWVPLRVSPSDQPPVILLGHFMSATDSYSFTVTDLKSLWVDSASREIIVERAMQDKCMVDVSQSSNLAVLLGKLSDSLTEYELPEGTKFEAMRAGENLKVTVTLQLSASSRPLVWIFRLQSTPSSTFFRDIFLGSLGIIDAFQSQISALKAIASEKDYHISAMQEVLQEYHANLYAPRRYRASFEEFNPEKWIQSWKDDKTSTCKASDMYFRGVMECSQWWGWCAAGKWGITDRDFSDIRADVELANGNANMPAVKCKRKHYASSSSSETQERSVLREGRRSRPRRPVESDDDQSSSGNENRIQFLIGGGPRRRIDNERDFRDERSTNAGLNEKTRHRTAPNRRPSAPTSYNAANDESNHNSESESQSSGMIIGRRSRQSKPRSPPISSQTATGDQLNESASSDDEDALSQASSSGSSTHGVMGGGIIGGTRSRGSKRGTPIGRCTETKTTSPSPISRHRSRSPAKELETIVRTRTASPPKNPEDIANQRRRILQDQLQAKKRGPVRRRF</sequence>
<evidence type="ECO:0000313" key="11">
    <source>
        <dbReference type="Proteomes" id="UP001217417"/>
    </source>
</evidence>
<dbReference type="InterPro" id="IPR038051">
    <property type="entry name" value="XRCC4-like_N_sf"/>
</dbReference>
<protein>
    <recommendedName>
        <fullName evidence="7">Non-homologous end-joining factor 1</fullName>
    </recommendedName>
</protein>
<keyword evidence="3" id="KW-0238">DNA-binding</keyword>
<dbReference type="RefSeq" id="XP_056041420.1">
    <property type="nucleotide sequence ID" value="XM_056188690.1"/>
</dbReference>
<dbReference type="PANTHER" id="PTHR32235:SF1">
    <property type="entry name" value="NON-HOMOLOGOUS END-JOINING FACTOR 1"/>
    <property type="match status" value="1"/>
</dbReference>